<protein>
    <recommendedName>
        <fullName evidence="6">Mid2 domain-containing protein</fullName>
    </recommendedName>
</protein>
<sequence>MFSTSISSVPFALLITILQTLTAVSALPASTTTTASTSAQLETRQASDSNRNSNDNGVNDNDVDDNNTAASNRVTPAQVAGVVIGALCTIALALIFWYCFVQRQRKKRDLRDAAKKAATEHTNRAGL</sequence>
<evidence type="ECO:0000256" key="3">
    <source>
        <dbReference type="SAM" id="SignalP"/>
    </source>
</evidence>
<evidence type="ECO:0000313" key="4">
    <source>
        <dbReference type="EMBL" id="PWW79852.1"/>
    </source>
</evidence>
<evidence type="ECO:0000313" key="5">
    <source>
        <dbReference type="Proteomes" id="UP000246991"/>
    </source>
</evidence>
<keyword evidence="2" id="KW-1133">Transmembrane helix</keyword>
<evidence type="ECO:0000256" key="2">
    <source>
        <dbReference type="SAM" id="Phobius"/>
    </source>
</evidence>
<dbReference type="AlphaFoldDB" id="A0A317SZL7"/>
<keyword evidence="2" id="KW-0472">Membrane</keyword>
<comment type="caution">
    <text evidence="4">The sequence shown here is derived from an EMBL/GenBank/DDBJ whole genome shotgun (WGS) entry which is preliminary data.</text>
</comment>
<keyword evidence="3" id="KW-0732">Signal</keyword>
<feature type="region of interest" description="Disordered" evidence="1">
    <location>
        <begin position="34"/>
        <end position="69"/>
    </location>
</feature>
<feature type="chain" id="PRO_5016275766" description="Mid2 domain-containing protein" evidence="3">
    <location>
        <begin position="27"/>
        <end position="127"/>
    </location>
</feature>
<dbReference type="EMBL" id="PYWC01000006">
    <property type="protein sequence ID" value="PWW79852.1"/>
    <property type="molecule type" value="Genomic_DNA"/>
</dbReference>
<keyword evidence="5" id="KW-1185">Reference proteome</keyword>
<name>A0A317SZL7_9PEZI</name>
<dbReference type="Proteomes" id="UP000246991">
    <property type="component" value="Unassembled WGS sequence"/>
</dbReference>
<feature type="signal peptide" evidence="3">
    <location>
        <begin position="1"/>
        <end position="26"/>
    </location>
</feature>
<reference evidence="4 5" key="1">
    <citation type="submission" date="2018-03" db="EMBL/GenBank/DDBJ databases">
        <title>Genomes of Pezizomycetes fungi and the evolution of truffles.</title>
        <authorList>
            <person name="Murat C."/>
            <person name="Payen T."/>
            <person name="Noel B."/>
            <person name="Kuo A."/>
            <person name="Martin F.M."/>
        </authorList>
    </citation>
    <scope>NUCLEOTIDE SEQUENCE [LARGE SCALE GENOMIC DNA]</scope>
    <source>
        <strain evidence="4">091103-1</strain>
    </source>
</reference>
<evidence type="ECO:0008006" key="6">
    <source>
        <dbReference type="Google" id="ProtNLM"/>
    </source>
</evidence>
<accession>A0A317SZL7</accession>
<proteinExistence type="predicted"/>
<gene>
    <name evidence="4" type="ORF">C7212DRAFT_305531</name>
</gene>
<feature type="transmembrane region" description="Helical" evidence="2">
    <location>
        <begin position="79"/>
        <end position="101"/>
    </location>
</feature>
<feature type="compositionally biased region" description="Low complexity" evidence="1">
    <location>
        <begin position="46"/>
        <end position="69"/>
    </location>
</feature>
<evidence type="ECO:0000256" key="1">
    <source>
        <dbReference type="SAM" id="MobiDB-lite"/>
    </source>
</evidence>
<keyword evidence="2" id="KW-0812">Transmembrane</keyword>
<organism evidence="4 5">
    <name type="scientific">Tuber magnatum</name>
    <name type="common">white Piedmont truffle</name>
    <dbReference type="NCBI Taxonomy" id="42249"/>
    <lineage>
        <taxon>Eukaryota</taxon>
        <taxon>Fungi</taxon>
        <taxon>Dikarya</taxon>
        <taxon>Ascomycota</taxon>
        <taxon>Pezizomycotina</taxon>
        <taxon>Pezizomycetes</taxon>
        <taxon>Pezizales</taxon>
        <taxon>Tuberaceae</taxon>
        <taxon>Tuber</taxon>
    </lineage>
</organism>